<organism evidence="1 2">
    <name type="scientific">Leifsonia kafniensis</name>
    <dbReference type="NCBI Taxonomy" id="475957"/>
    <lineage>
        <taxon>Bacteria</taxon>
        <taxon>Bacillati</taxon>
        <taxon>Actinomycetota</taxon>
        <taxon>Actinomycetes</taxon>
        <taxon>Micrococcales</taxon>
        <taxon>Microbacteriaceae</taxon>
        <taxon>Leifsonia</taxon>
    </lineage>
</organism>
<proteinExistence type="predicted"/>
<dbReference type="EMBL" id="BAABCN010000003">
    <property type="protein sequence ID" value="GAA3874084.1"/>
    <property type="molecule type" value="Genomic_DNA"/>
</dbReference>
<dbReference type="Proteomes" id="UP001501803">
    <property type="component" value="Unassembled WGS sequence"/>
</dbReference>
<keyword evidence="2" id="KW-1185">Reference proteome</keyword>
<name>A0ABP7KE95_9MICO</name>
<gene>
    <name evidence="1" type="ORF">GCM10022381_16160</name>
</gene>
<sequence length="228" mass="25652">MVPADARGLRLPTDMRAPFVIAGAPRWRVSWTDDASNRTPPYVWRVSVIDALVHILNTHDRTTSIVCLDAALHNRDEDGAGILHTDLDHIFQLAPVRAQDWRADVDGRAGSGGETEFRLAAWAAGIPFVPQPAVVGVGHLDGQVGPSTFVEIDGAEWHDNWPAFKADCERDAKVAARSGRVLRFSYDLFRDKWELCERALRCALTDDYRRPPSRAFPEFPWRMSKPRR</sequence>
<accession>A0ABP7KE95</accession>
<evidence type="ECO:0008006" key="3">
    <source>
        <dbReference type="Google" id="ProtNLM"/>
    </source>
</evidence>
<evidence type="ECO:0000313" key="1">
    <source>
        <dbReference type="EMBL" id="GAA3874084.1"/>
    </source>
</evidence>
<comment type="caution">
    <text evidence="1">The sequence shown here is derived from an EMBL/GenBank/DDBJ whole genome shotgun (WGS) entry which is preliminary data.</text>
</comment>
<evidence type="ECO:0000313" key="2">
    <source>
        <dbReference type="Proteomes" id="UP001501803"/>
    </source>
</evidence>
<protein>
    <recommendedName>
        <fullName evidence="3">DUF559 domain-containing protein</fullName>
    </recommendedName>
</protein>
<reference evidence="2" key="1">
    <citation type="journal article" date="2019" name="Int. J. Syst. Evol. Microbiol.">
        <title>The Global Catalogue of Microorganisms (GCM) 10K type strain sequencing project: providing services to taxonomists for standard genome sequencing and annotation.</title>
        <authorList>
            <consortium name="The Broad Institute Genomics Platform"/>
            <consortium name="The Broad Institute Genome Sequencing Center for Infectious Disease"/>
            <person name="Wu L."/>
            <person name="Ma J."/>
        </authorList>
    </citation>
    <scope>NUCLEOTIDE SEQUENCE [LARGE SCALE GENOMIC DNA]</scope>
    <source>
        <strain evidence="2">JCM 17021</strain>
    </source>
</reference>